<dbReference type="InterPro" id="IPR003959">
    <property type="entry name" value="ATPase_AAA_core"/>
</dbReference>
<evidence type="ECO:0000259" key="7">
    <source>
        <dbReference type="SMART" id="SM00382"/>
    </source>
</evidence>
<dbReference type="GO" id="GO:0016887">
    <property type="term" value="F:ATP hydrolysis activity"/>
    <property type="evidence" value="ECO:0007669"/>
    <property type="project" value="InterPro"/>
</dbReference>
<dbReference type="FunFam" id="3.40.50.300:FF:000216">
    <property type="entry name" value="Type VII secretion ATPase EccA"/>
    <property type="match status" value="1"/>
</dbReference>
<dbReference type="PANTHER" id="PTHR43392">
    <property type="entry name" value="AAA-TYPE ATPASE FAMILY PROTEIN / ANKYRIN REPEAT FAMILY PROTEIN"/>
    <property type="match status" value="1"/>
</dbReference>
<protein>
    <submittedName>
        <fullName evidence="8">Type VII secretion AAA-ATPase EccA</fullName>
    </submittedName>
</protein>
<dbReference type="SMART" id="SM00382">
    <property type="entry name" value="AAA"/>
    <property type="match status" value="1"/>
</dbReference>
<dbReference type="GO" id="GO:0005737">
    <property type="term" value="C:cytoplasm"/>
    <property type="evidence" value="ECO:0007669"/>
    <property type="project" value="UniProtKB-SubCell"/>
</dbReference>
<sequence>MEALRAGINSLSSNRRRALDVLRMATDDDPGMADAWLGRIAAGDRSLATFQELSNAAGRLGQDLRTVGAFIEQLDVSFDVGYVRWRIDDATSARLAYVAGLIAERQYDKADAVLAELGRSHRVLYTRAQLLNDTERWTDLLTTVIGCEAWTEDQFLQRAASLLEGKAAANLGMFDRAKAAVTRAAECPAPQGDPVVRDAIYLRGLIARCEGEEDAARQLLADVAARWPDYQPARDALSDPTHSLHIVDQETIDSRTARWDPSTQTTPKQREANEQASDARQQLADAEAALSKMVGLDDVKKQVSTLKAMTAARILRQRKGIPTQAVSNHMLMVGPPGVGKTETARAVAKIFCGLGILSKPDIFEASREKLAGPYIGQIESQTRDFLDSALGATVFFDEFGELVHSGISGGDPVGQAIIGGLVPWMEDNRDKAVLIAAGYPRACERVLETNGGLRGRFATTIAFDSYPPDKLIAIAEAIIANNHSTVQPGVLEEILLAPFTRFYTTQEQTPDGDTVRTIDLLNNGRFVRNIVEAAQKTRDLRVISDLGIDDFDLNDESFGSEISVEKLSLLTRDDIHAGLQQALPPGLRTNAQ</sequence>
<keyword evidence="4" id="KW-0547">Nucleotide-binding</keyword>
<dbReference type="InterPro" id="IPR023835">
    <property type="entry name" value="T7SS_EccA"/>
</dbReference>
<dbReference type="NCBIfam" id="TIGR03922">
    <property type="entry name" value="T7SS_EccA"/>
    <property type="match status" value="1"/>
</dbReference>
<evidence type="ECO:0000256" key="3">
    <source>
        <dbReference type="ARBA" id="ARBA00022490"/>
    </source>
</evidence>
<dbReference type="Gene3D" id="1.10.8.60">
    <property type="match status" value="1"/>
</dbReference>
<keyword evidence="3" id="KW-0963">Cytoplasm</keyword>
<evidence type="ECO:0000313" key="8">
    <source>
        <dbReference type="EMBL" id="OBI24304.1"/>
    </source>
</evidence>
<dbReference type="Proteomes" id="UP000093943">
    <property type="component" value="Unassembled WGS sequence"/>
</dbReference>
<evidence type="ECO:0000256" key="6">
    <source>
        <dbReference type="SAM" id="MobiDB-lite"/>
    </source>
</evidence>
<dbReference type="PANTHER" id="PTHR43392:SF2">
    <property type="entry name" value="AAA-TYPE ATPASE FAMILY PROTEIN _ ANKYRIN REPEAT FAMILY PROTEIN"/>
    <property type="match status" value="1"/>
</dbReference>
<comment type="similarity">
    <text evidence="2">Belongs to the CbxX/CfxQ family.</text>
</comment>
<proteinExistence type="inferred from homology"/>
<evidence type="ECO:0000256" key="4">
    <source>
        <dbReference type="ARBA" id="ARBA00022741"/>
    </source>
</evidence>
<evidence type="ECO:0000256" key="1">
    <source>
        <dbReference type="ARBA" id="ARBA00004496"/>
    </source>
</evidence>
<dbReference type="CDD" id="cd00009">
    <property type="entry name" value="AAA"/>
    <property type="match status" value="1"/>
</dbReference>
<comment type="subcellular location">
    <subcellularLocation>
        <location evidence="1">Cytoplasm</location>
    </subcellularLocation>
</comment>
<dbReference type="InterPro" id="IPR041627">
    <property type="entry name" value="AAA_lid_6"/>
</dbReference>
<evidence type="ECO:0000256" key="5">
    <source>
        <dbReference type="ARBA" id="ARBA00022840"/>
    </source>
</evidence>
<dbReference type="AlphaFoldDB" id="A0A1A2XEP4"/>
<reference evidence="9" key="1">
    <citation type="submission" date="2016-06" db="EMBL/GenBank/DDBJ databases">
        <authorList>
            <person name="Sutton G."/>
            <person name="Brinkac L."/>
            <person name="Sanka R."/>
            <person name="Adams M."/>
            <person name="Lau E."/>
            <person name="Sam S."/>
            <person name="Sreng N."/>
            <person name="Him V."/>
            <person name="Kerleguer A."/>
            <person name="Cheng S."/>
        </authorList>
    </citation>
    <scope>NUCLEOTIDE SEQUENCE [LARGE SCALE GENOMIC DNA]</scope>
    <source>
        <strain evidence="9">E1876</strain>
    </source>
</reference>
<feature type="region of interest" description="Disordered" evidence="6">
    <location>
        <begin position="250"/>
        <end position="278"/>
    </location>
</feature>
<dbReference type="Pfam" id="PF00004">
    <property type="entry name" value="AAA"/>
    <property type="match status" value="1"/>
</dbReference>
<dbReference type="Gene3D" id="3.40.50.300">
    <property type="entry name" value="P-loop containing nucleotide triphosphate hydrolases"/>
    <property type="match status" value="1"/>
</dbReference>
<dbReference type="SUPFAM" id="SSF52540">
    <property type="entry name" value="P-loop containing nucleoside triphosphate hydrolases"/>
    <property type="match status" value="1"/>
</dbReference>
<dbReference type="InterPro" id="IPR000641">
    <property type="entry name" value="CbxX/CfxQ"/>
</dbReference>
<dbReference type="GO" id="GO:0005524">
    <property type="term" value="F:ATP binding"/>
    <property type="evidence" value="ECO:0007669"/>
    <property type="project" value="UniProtKB-KW"/>
</dbReference>
<keyword evidence="5" id="KW-0067">ATP-binding</keyword>
<dbReference type="EMBL" id="LZKG01000173">
    <property type="protein sequence ID" value="OBI24304.1"/>
    <property type="molecule type" value="Genomic_DNA"/>
</dbReference>
<dbReference type="InterPro" id="IPR049078">
    <property type="entry name" value="T7SS_EccA1-like_N"/>
</dbReference>
<dbReference type="Pfam" id="PF17866">
    <property type="entry name" value="AAA_lid_6"/>
    <property type="match status" value="1"/>
</dbReference>
<dbReference type="PRINTS" id="PR00819">
    <property type="entry name" value="CBXCFQXSUPER"/>
</dbReference>
<comment type="caution">
    <text evidence="8">The sequence shown here is derived from an EMBL/GenBank/DDBJ whole genome shotgun (WGS) entry which is preliminary data.</text>
</comment>
<dbReference type="InterPro" id="IPR027417">
    <property type="entry name" value="P-loop_NTPase"/>
</dbReference>
<evidence type="ECO:0000313" key="9">
    <source>
        <dbReference type="Proteomes" id="UP000093943"/>
    </source>
</evidence>
<dbReference type="InterPro" id="IPR050773">
    <property type="entry name" value="CbxX/CfxQ_RuBisCO_ESX"/>
</dbReference>
<feature type="domain" description="AAA+ ATPase" evidence="7">
    <location>
        <begin position="326"/>
        <end position="467"/>
    </location>
</feature>
<dbReference type="InterPro" id="IPR011990">
    <property type="entry name" value="TPR-like_helical_dom_sf"/>
</dbReference>
<organism evidence="8 9">
    <name type="scientific">Mycolicibacter sinensis (strain JDM601)</name>
    <name type="common">Mycobacterium sinense</name>
    <dbReference type="NCBI Taxonomy" id="875328"/>
    <lineage>
        <taxon>Bacteria</taxon>
        <taxon>Bacillati</taxon>
        <taxon>Actinomycetota</taxon>
        <taxon>Actinomycetes</taxon>
        <taxon>Mycobacteriales</taxon>
        <taxon>Mycobacteriaceae</taxon>
        <taxon>Mycolicibacter</taxon>
    </lineage>
</organism>
<dbReference type="InterPro" id="IPR003593">
    <property type="entry name" value="AAA+_ATPase"/>
</dbReference>
<name>A0A1A2XEP4_MYCSD</name>
<gene>
    <name evidence="8" type="ORF">A5710_00915</name>
</gene>
<evidence type="ECO:0000256" key="2">
    <source>
        <dbReference type="ARBA" id="ARBA00010378"/>
    </source>
</evidence>
<dbReference type="Pfam" id="PF21545">
    <property type="entry name" value="T7SS_EccA1_N"/>
    <property type="match status" value="1"/>
</dbReference>
<accession>A0A1A2XEP4</accession>
<dbReference type="Gene3D" id="1.25.40.10">
    <property type="entry name" value="Tetratricopeptide repeat domain"/>
    <property type="match status" value="1"/>
</dbReference>